<organism evidence="2 3">
    <name type="scientific">Halobacillus alkaliphilus</name>
    <dbReference type="NCBI Taxonomy" id="396056"/>
    <lineage>
        <taxon>Bacteria</taxon>
        <taxon>Bacillati</taxon>
        <taxon>Bacillota</taxon>
        <taxon>Bacilli</taxon>
        <taxon>Bacillales</taxon>
        <taxon>Bacillaceae</taxon>
        <taxon>Halobacillus</taxon>
    </lineage>
</organism>
<keyword evidence="1" id="KW-1133">Transmembrane helix</keyword>
<reference evidence="3" key="1">
    <citation type="submission" date="2016-10" db="EMBL/GenBank/DDBJ databases">
        <authorList>
            <person name="Varghese N."/>
            <person name="Submissions S."/>
        </authorList>
    </citation>
    <scope>NUCLEOTIDE SEQUENCE [LARGE SCALE GENOMIC DNA]</scope>
    <source>
        <strain evidence="3">FP5</strain>
    </source>
</reference>
<accession>A0A1I2PI60</accession>
<gene>
    <name evidence="2" type="ORF">SAMN05216353_12515</name>
</gene>
<keyword evidence="1" id="KW-0472">Membrane</keyword>
<sequence>MKVFLLMFVSILITDFLSTQVYAWIDLEYRLFQDTFNLWLFLLDFGIFLLIAMGVYSLLSKIFSKGSSARS</sequence>
<dbReference type="Proteomes" id="UP000198897">
    <property type="component" value="Unassembled WGS sequence"/>
</dbReference>
<keyword evidence="1" id="KW-0812">Transmembrane</keyword>
<dbReference type="OrthoDB" id="9973672at2"/>
<dbReference type="EMBL" id="FOOG01000025">
    <property type="protein sequence ID" value="SFG14799.1"/>
    <property type="molecule type" value="Genomic_DNA"/>
</dbReference>
<keyword evidence="3" id="KW-1185">Reference proteome</keyword>
<dbReference type="RefSeq" id="WP_089752488.1">
    <property type="nucleotide sequence ID" value="NZ_FOOG01000025.1"/>
</dbReference>
<dbReference type="AlphaFoldDB" id="A0A1I2PI60"/>
<evidence type="ECO:0000313" key="3">
    <source>
        <dbReference type="Proteomes" id="UP000198897"/>
    </source>
</evidence>
<name>A0A1I2PI60_9BACI</name>
<evidence type="ECO:0000313" key="2">
    <source>
        <dbReference type="EMBL" id="SFG14799.1"/>
    </source>
</evidence>
<evidence type="ECO:0000256" key="1">
    <source>
        <dbReference type="SAM" id="Phobius"/>
    </source>
</evidence>
<feature type="transmembrane region" description="Helical" evidence="1">
    <location>
        <begin position="39"/>
        <end position="59"/>
    </location>
</feature>
<protein>
    <submittedName>
        <fullName evidence="2">Uncharacterized protein</fullName>
    </submittedName>
</protein>
<proteinExistence type="predicted"/>